<protein>
    <submittedName>
        <fullName evidence="1">Uncharacterized protein</fullName>
    </submittedName>
</protein>
<proteinExistence type="predicted"/>
<gene>
    <name evidence="1" type="ORF">CFP56_027886</name>
</gene>
<accession>A0AAW0JVC8</accession>
<name>A0AAW0JVC8_QUESU</name>
<evidence type="ECO:0000313" key="2">
    <source>
        <dbReference type="Proteomes" id="UP000237347"/>
    </source>
</evidence>
<reference evidence="1 2" key="1">
    <citation type="journal article" date="2018" name="Sci. Data">
        <title>The draft genome sequence of cork oak.</title>
        <authorList>
            <person name="Ramos A.M."/>
            <person name="Usie A."/>
            <person name="Barbosa P."/>
            <person name="Barros P.M."/>
            <person name="Capote T."/>
            <person name="Chaves I."/>
            <person name="Simoes F."/>
            <person name="Abreu I."/>
            <person name="Carrasquinho I."/>
            <person name="Faro C."/>
            <person name="Guimaraes J.B."/>
            <person name="Mendonca D."/>
            <person name="Nobrega F."/>
            <person name="Rodrigues L."/>
            <person name="Saibo N.J.M."/>
            <person name="Varela M.C."/>
            <person name="Egas C."/>
            <person name="Matos J."/>
            <person name="Miguel C.M."/>
            <person name="Oliveira M.M."/>
            <person name="Ricardo C.P."/>
            <person name="Goncalves S."/>
        </authorList>
    </citation>
    <scope>NUCLEOTIDE SEQUENCE [LARGE SCALE GENOMIC DNA]</scope>
    <source>
        <strain evidence="2">cv. HL8</strain>
    </source>
</reference>
<sequence>MQIPTPPTRGFTH</sequence>
<keyword evidence="2" id="KW-1185">Reference proteome</keyword>
<dbReference type="Proteomes" id="UP000237347">
    <property type="component" value="Unassembled WGS sequence"/>
</dbReference>
<comment type="caution">
    <text evidence="1">The sequence shown here is derived from an EMBL/GenBank/DDBJ whole genome shotgun (WGS) entry which is preliminary data.</text>
</comment>
<evidence type="ECO:0000313" key="1">
    <source>
        <dbReference type="EMBL" id="KAK7830840.1"/>
    </source>
</evidence>
<dbReference type="EMBL" id="PKMF04000454">
    <property type="protein sequence ID" value="KAK7830840.1"/>
    <property type="molecule type" value="Genomic_DNA"/>
</dbReference>
<organism evidence="1 2">
    <name type="scientific">Quercus suber</name>
    <name type="common">Cork oak</name>
    <dbReference type="NCBI Taxonomy" id="58331"/>
    <lineage>
        <taxon>Eukaryota</taxon>
        <taxon>Viridiplantae</taxon>
        <taxon>Streptophyta</taxon>
        <taxon>Embryophyta</taxon>
        <taxon>Tracheophyta</taxon>
        <taxon>Spermatophyta</taxon>
        <taxon>Magnoliopsida</taxon>
        <taxon>eudicotyledons</taxon>
        <taxon>Gunneridae</taxon>
        <taxon>Pentapetalae</taxon>
        <taxon>rosids</taxon>
        <taxon>fabids</taxon>
        <taxon>Fagales</taxon>
        <taxon>Fagaceae</taxon>
        <taxon>Quercus</taxon>
    </lineage>
</organism>